<proteinExistence type="predicted"/>
<name>A0A9W6LM29_9FUSO</name>
<protein>
    <recommendedName>
        <fullName evidence="4">Porin</fullName>
    </recommendedName>
</protein>
<reference evidence="2" key="1">
    <citation type="submission" date="2022-12" db="EMBL/GenBank/DDBJ databases">
        <title>Reference genome sequencing for broad-spectrum identification of bacterial and archaeal isolates by mass spectrometry.</title>
        <authorList>
            <person name="Sekiguchi Y."/>
            <person name="Tourlousse D.M."/>
        </authorList>
    </citation>
    <scope>NUCLEOTIDE SEQUENCE</scope>
    <source>
        <strain evidence="2">10succ1</strain>
    </source>
</reference>
<evidence type="ECO:0000313" key="2">
    <source>
        <dbReference type="EMBL" id="GLI55247.1"/>
    </source>
</evidence>
<keyword evidence="1" id="KW-0732">Signal</keyword>
<evidence type="ECO:0008006" key="4">
    <source>
        <dbReference type="Google" id="ProtNLM"/>
    </source>
</evidence>
<sequence length="307" mass="35196">MKKIITGSLLGMALAVPAMAEAGDLNFMHELNTKQRNGGGGGGDKAEWTLFKGTVGITDNIDFFMDVDRDIYMNQRRGSNGSKKDAGWDTLFELRFKTDGFTFNEQKFDFTPTLGLEWDYIEYDGGTADDHTTQENYFISPRFSTTVGGVWLGFDPRFTSDNVNDDTYLELRNQVDFGFEVAGWQFSNWLEFYHYVGADEATGGTAERDGDSYVLDIENYFVVQRPIVNNFHFWMEYGIEAYDTMHSNENSDVSMYIEPRVEYRYDITEEYHLAPYAGYRYTQGDLSNSSDDNWSEVVLGFRANLKM</sequence>
<keyword evidence="3" id="KW-1185">Reference proteome</keyword>
<dbReference type="RefSeq" id="WP_281833581.1">
    <property type="nucleotide sequence ID" value="NZ_BSDY01000003.1"/>
</dbReference>
<accession>A0A9W6LM29</accession>
<feature type="chain" id="PRO_5040834541" description="Porin" evidence="1">
    <location>
        <begin position="21"/>
        <end position="307"/>
    </location>
</feature>
<dbReference type="EMBL" id="BSDY01000003">
    <property type="protein sequence ID" value="GLI55247.1"/>
    <property type="molecule type" value="Genomic_DNA"/>
</dbReference>
<evidence type="ECO:0000256" key="1">
    <source>
        <dbReference type="SAM" id="SignalP"/>
    </source>
</evidence>
<evidence type="ECO:0000313" key="3">
    <source>
        <dbReference type="Proteomes" id="UP001144471"/>
    </source>
</evidence>
<dbReference type="AlphaFoldDB" id="A0A9W6LM29"/>
<comment type="caution">
    <text evidence="2">The sequence shown here is derived from an EMBL/GenBank/DDBJ whole genome shotgun (WGS) entry which is preliminary data.</text>
</comment>
<feature type="signal peptide" evidence="1">
    <location>
        <begin position="1"/>
        <end position="20"/>
    </location>
</feature>
<gene>
    <name evidence="2" type="ORF">PM10SUCC1_07620</name>
</gene>
<organism evidence="2 3">
    <name type="scientific">Propionigenium maris DSM 9537</name>
    <dbReference type="NCBI Taxonomy" id="1123000"/>
    <lineage>
        <taxon>Bacteria</taxon>
        <taxon>Fusobacteriati</taxon>
        <taxon>Fusobacteriota</taxon>
        <taxon>Fusobacteriia</taxon>
        <taxon>Fusobacteriales</taxon>
        <taxon>Fusobacteriaceae</taxon>
        <taxon>Propionigenium</taxon>
    </lineage>
</organism>
<dbReference type="Proteomes" id="UP001144471">
    <property type="component" value="Unassembled WGS sequence"/>
</dbReference>